<dbReference type="OMA" id="DYACART"/>
<dbReference type="InterPro" id="IPR000408">
    <property type="entry name" value="Reg_chr_condens"/>
</dbReference>
<proteinExistence type="predicted"/>
<dbReference type="OrthoDB" id="538768at2759"/>
<dbReference type="PANTHER" id="PTHR45982:SF1">
    <property type="entry name" value="REGULATOR OF CHROMOSOME CONDENSATION"/>
    <property type="match status" value="1"/>
</dbReference>
<dbReference type="Pfam" id="PF13540">
    <property type="entry name" value="RCC1_2"/>
    <property type="match status" value="4"/>
</dbReference>
<evidence type="ECO:0000256" key="1">
    <source>
        <dbReference type="PROSITE-ProRule" id="PRU00235"/>
    </source>
</evidence>
<dbReference type="STRING" id="2880.D7FQH4"/>
<gene>
    <name evidence="3" type="ORF">Esi_0200_0015</name>
</gene>
<dbReference type="Gene3D" id="2.130.10.30">
    <property type="entry name" value="Regulator of chromosome condensation 1/beta-lactamase-inhibitor protein II"/>
    <property type="match status" value="2"/>
</dbReference>
<dbReference type="InterPro" id="IPR009091">
    <property type="entry name" value="RCC1/BLIP-II"/>
</dbReference>
<organism evidence="3 4">
    <name type="scientific">Ectocarpus siliculosus</name>
    <name type="common">Brown alga</name>
    <name type="synonym">Conferva siliculosa</name>
    <dbReference type="NCBI Taxonomy" id="2880"/>
    <lineage>
        <taxon>Eukaryota</taxon>
        <taxon>Sar</taxon>
        <taxon>Stramenopiles</taxon>
        <taxon>Ochrophyta</taxon>
        <taxon>PX clade</taxon>
        <taxon>Phaeophyceae</taxon>
        <taxon>Ectocarpales</taxon>
        <taxon>Ectocarpaceae</taxon>
        <taxon>Ectocarpus</taxon>
    </lineage>
</organism>
<feature type="repeat" description="RCC1" evidence="1">
    <location>
        <begin position="292"/>
        <end position="351"/>
    </location>
</feature>
<dbReference type="PRINTS" id="PR00633">
    <property type="entry name" value="RCCNDNSATION"/>
</dbReference>
<evidence type="ECO:0000256" key="2">
    <source>
        <dbReference type="SAM" id="SignalP"/>
    </source>
</evidence>
<evidence type="ECO:0000313" key="3">
    <source>
        <dbReference type="EMBL" id="CBJ30569.1"/>
    </source>
</evidence>
<feature type="chain" id="PRO_5003095782" evidence="2">
    <location>
        <begin position="28"/>
        <end position="367"/>
    </location>
</feature>
<dbReference type="SUPFAM" id="SSF50985">
    <property type="entry name" value="RCC1/BLIP-II"/>
    <property type="match status" value="2"/>
</dbReference>
<dbReference type="EMBL" id="FN649746">
    <property type="protein sequence ID" value="CBJ30569.1"/>
    <property type="molecule type" value="Genomic_DNA"/>
</dbReference>
<keyword evidence="2" id="KW-0732">Signal</keyword>
<feature type="repeat" description="RCC1" evidence="1">
    <location>
        <begin position="102"/>
        <end position="166"/>
    </location>
</feature>
<dbReference type="GO" id="GO:0005085">
    <property type="term" value="F:guanyl-nucleotide exchange factor activity"/>
    <property type="evidence" value="ECO:0007669"/>
    <property type="project" value="TreeGrafter"/>
</dbReference>
<dbReference type="AlphaFoldDB" id="D7FQH4"/>
<dbReference type="EMBL" id="FN648377">
    <property type="protein sequence ID" value="CBJ30569.1"/>
    <property type="molecule type" value="Genomic_DNA"/>
</dbReference>
<dbReference type="Proteomes" id="UP000002630">
    <property type="component" value="Linkage Group LG21"/>
</dbReference>
<dbReference type="PROSITE" id="PS50012">
    <property type="entry name" value="RCC1_3"/>
    <property type="match status" value="4"/>
</dbReference>
<keyword evidence="4" id="KW-1185">Reference proteome</keyword>
<name>D7FQH4_ECTSI</name>
<protein>
    <submittedName>
        <fullName evidence="3">Uncharacterized protein</fullName>
    </submittedName>
</protein>
<dbReference type="InParanoid" id="D7FQH4"/>
<dbReference type="GO" id="GO:0005737">
    <property type="term" value="C:cytoplasm"/>
    <property type="evidence" value="ECO:0007669"/>
    <property type="project" value="TreeGrafter"/>
</dbReference>
<feature type="signal peptide" evidence="2">
    <location>
        <begin position="1"/>
        <end position="27"/>
    </location>
</feature>
<sequence length="367" mass="36580">MAMFSAAAAAAAATALVAAALFPPATAVSAGSSHSCAVLSDATVKCFGDNTLGQLGQLDSLSRGLEATDMGDNLPTVPLGTFEAAAVYSGNEFNCAVSVDGGSVKCWGQNEGGQLGLGDTEARGGPNDDIFEMGENLPTVDFSGNSGLSVESMSLGGSAACAVLTGGSVRCWGANEVGQLGLGDTENRGDEPDEMGDDLPFVDLGTGSVVSSVAVGAKHACATMEDGTVKCWGNNDGGQLGYEDRLPRGTGVEIDGRGGMGDALAAVDLGLGQRAIAVEAGFFHTCALLYEGDVKCWGFGSSGQLGQGSNASIGDVLNTMGDNLAPIDLGTGRTAVAVALGGTHTCAGWCPGSCAVAEAVVCSLWLL</sequence>
<evidence type="ECO:0000313" key="4">
    <source>
        <dbReference type="Proteomes" id="UP000002630"/>
    </source>
</evidence>
<reference evidence="3 4" key="1">
    <citation type="journal article" date="2010" name="Nature">
        <title>The Ectocarpus genome and the independent evolution of multicellularity in brown algae.</title>
        <authorList>
            <person name="Cock J.M."/>
            <person name="Sterck L."/>
            <person name="Rouze P."/>
            <person name="Scornet D."/>
            <person name="Allen A.E."/>
            <person name="Amoutzias G."/>
            <person name="Anthouard V."/>
            <person name="Artiguenave F."/>
            <person name="Aury J.M."/>
            <person name="Badger J.H."/>
            <person name="Beszteri B."/>
            <person name="Billiau K."/>
            <person name="Bonnet E."/>
            <person name="Bothwell J.H."/>
            <person name="Bowler C."/>
            <person name="Boyen C."/>
            <person name="Brownlee C."/>
            <person name="Carrano C.J."/>
            <person name="Charrier B."/>
            <person name="Cho G.Y."/>
            <person name="Coelho S.M."/>
            <person name="Collen J."/>
            <person name="Corre E."/>
            <person name="Da Silva C."/>
            <person name="Delage L."/>
            <person name="Delaroque N."/>
            <person name="Dittami S.M."/>
            <person name="Doulbeau S."/>
            <person name="Elias M."/>
            <person name="Farnham G."/>
            <person name="Gachon C.M."/>
            <person name="Gschloessl B."/>
            <person name="Heesch S."/>
            <person name="Jabbari K."/>
            <person name="Jubin C."/>
            <person name="Kawai H."/>
            <person name="Kimura K."/>
            <person name="Kloareg B."/>
            <person name="Kupper F.C."/>
            <person name="Lang D."/>
            <person name="Le Bail A."/>
            <person name="Leblanc C."/>
            <person name="Lerouge P."/>
            <person name="Lohr M."/>
            <person name="Lopez P.J."/>
            <person name="Martens C."/>
            <person name="Maumus F."/>
            <person name="Michel G."/>
            <person name="Miranda-Saavedra D."/>
            <person name="Morales J."/>
            <person name="Moreau H."/>
            <person name="Motomura T."/>
            <person name="Nagasato C."/>
            <person name="Napoli C.A."/>
            <person name="Nelson D.R."/>
            <person name="Nyvall-Collen P."/>
            <person name="Peters A.F."/>
            <person name="Pommier C."/>
            <person name="Potin P."/>
            <person name="Poulain J."/>
            <person name="Quesneville H."/>
            <person name="Read B."/>
            <person name="Rensing S.A."/>
            <person name="Ritter A."/>
            <person name="Rousvoal S."/>
            <person name="Samanta M."/>
            <person name="Samson G."/>
            <person name="Schroeder D.C."/>
            <person name="Segurens B."/>
            <person name="Strittmatter M."/>
            <person name="Tonon T."/>
            <person name="Tregear J.W."/>
            <person name="Valentin K."/>
            <person name="von Dassow P."/>
            <person name="Yamagishi T."/>
            <person name="Van de Peer Y."/>
            <person name="Wincker P."/>
        </authorList>
    </citation>
    <scope>NUCLEOTIDE SEQUENCE [LARGE SCALE GENOMIC DNA]</scope>
    <source>
        <strain evidence="4">Ec32 / CCAP1310/4</strain>
    </source>
</reference>
<dbReference type="InterPro" id="IPR051553">
    <property type="entry name" value="Ran_GTPase-activating"/>
</dbReference>
<feature type="repeat" description="RCC1" evidence="1">
    <location>
        <begin position="167"/>
        <end position="226"/>
    </location>
</feature>
<dbReference type="PANTHER" id="PTHR45982">
    <property type="entry name" value="REGULATOR OF CHROMOSOME CONDENSATION"/>
    <property type="match status" value="1"/>
</dbReference>
<accession>D7FQH4</accession>
<dbReference type="eggNOG" id="KOG1426">
    <property type="taxonomic scope" value="Eukaryota"/>
</dbReference>
<feature type="repeat" description="RCC1" evidence="1">
    <location>
        <begin position="227"/>
        <end position="291"/>
    </location>
</feature>